<name>A0ABT0JPF9_9PSED</name>
<proteinExistence type="predicted"/>
<reference evidence="1 2" key="1">
    <citation type="journal article" date="2022" name="Int. J. Syst. Evol. Microbiol.">
        <title>Pseudomonas aegrilactucae sp. nov. and Pseudomonas morbosilactucae sp. nov., pathogens causing bacterial rot of lettuce in Japan.</title>
        <authorList>
            <person name="Sawada H."/>
            <person name="Fujikawa T."/>
            <person name="Satou M."/>
        </authorList>
    </citation>
    <scope>NUCLEOTIDE SEQUENCE [LARGE SCALE GENOMIC DNA]</scope>
    <source>
        <strain evidence="1 2">MAFF 302046</strain>
    </source>
</reference>
<sequence length="92" mass="10403">MIVVNREKAEVLTFDRLRLEREPLWADLDLQVMRALEDGQDTAEIVAKKKALRDVTEIDLSVLSIEQLAVLTVAQAIALYPVVPPRIAEHIE</sequence>
<dbReference type="EMBL" id="JALQCX010000063">
    <property type="protein sequence ID" value="MCK9817804.1"/>
    <property type="molecule type" value="Genomic_DNA"/>
</dbReference>
<evidence type="ECO:0000313" key="2">
    <source>
        <dbReference type="Proteomes" id="UP001155163"/>
    </source>
</evidence>
<reference evidence="1 2" key="2">
    <citation type="journal article" date="2023" name="Plant Pathol.">
        <title>Dismantling and reorganizing Pseudomonas marginalis sensu#lato.</title>
        <authorList>
            <person name="Sawada H."/>
            <person name="Fujikawa T."/>
            <person name="Satou M."/>
        </authorList>
    </citation>
    <scope>NUCLEOTIDE SEQUENCE [LARGE SCALE GENOMIC DNA]</scope>
    <source>
        <strain evidence="1 2">MAFF 302046</strain>
    </source>
</reference>
<evidence type="ECO:0000313" key="1">
    <source>
        <dbReference type="EMBL" id="MCK9817804.1"/>
    </source>
</evidence>
<protein>
    <recommendedName>
        <fullName evidence="3">Phage tail assembly protein</fullName>
    </recommendedName>
</protein>
<accession>A0ABT0JPF9</accession>
<gene>
    <name evidence="1" type="ORF">M1B35_27645</name>
</gene>
<dbReference type="Proteomes" id="UP001155163">
    <property type="component" value="Unassembled WGS sequence"/>
</dbReference>
<dbReference type="RefSeq" id="WP_123336592.1">
    <property type="nucleotide sequence ID" value="NZ_JALQCX010000063.1"/>
</dbReference>
<organism evidence="1 2">
    <name type="scientific">Pseudomonas morbosilactucae</name>
    <dbReference type="NCBI Taxonomy" id="2938197"/>
    <lineage>
        <taxon>Bacteria</taxon>
        <taxon>Pseudomonadati</taxon>
        <taxon>Pseudomonadota</taxon>
        <taxon>Gammaproteobacteria</taxon>
        <taxon>Pseudomonadales</taxon>
        <taxon>Pseudomonadaceae</taxon>
        <taxon>Pseudomonas</taxon>
    </lineage>
</organism>
<comment type="caution">
    <text evidence="1">The sequence shown here is derived from an EMBL/GenBank/DDBJ whole genome shotgun (WGS) entry which is preliminary data.</text>
</comment>
<keyword evidence="2" id="KW-1185">Reference proteome</keyword>
<evidence type="ECO:0008006" key="3">
    <source>
        <dbReference type="Google" id="ProtNLM"/>
    </source>
</evidence>